<evidence type="ECO:0000259" key="1">
    <source>
        <dbReference type="Pfam" id="PF16571"/>
    </source>
</evidence>
<proteinExistence type="predicted"/>
<reference evidence="2" key="1">
    <citation type="submission" date="2020-05" db="EMBL/GenBank/DDBJ databases">
        <authorList>
            <person name="Chiriac C."/>
            <person name="Salcher M."/>
            <person name="Ghai R."/>
            <person name="Kavagutti S V."/>
        </authorList>
    </citation>
    <scope>NUCLEOTIDE SEQUENCE</scope>
</reference>
<organism evidence="2">
    <name type="scientific">freshwater metagenome</name>
    <dbReference type="NCBI Taxonomy" id="449393"/>
    <lineage>
        <taxon>unclassified sequences</taxon>
        <taxon>metagenomes</taxon>
        <taxon>ecological metagenomes</taxon>
    </lineage>
</organism>
<dbReference type="Pfam" id="PF16571">
    <property type="entry name" value="FBP_C"/>
    <property type="match status" value="1"/>
</dbReference>
<evidence type="ECO:0000313" key="2">
    <source>
        <dbReference type="EMBL" id="CAB4564496.1"/>
    </source>
</evidence>
<dbReference type="AlphaFoldDB" id="A0A6J6DMA7"/>
<gene>
    <name evidence="2" type="ORF">UFOPK1684_00333</name>
    <name evidence="3" type="ORF">UFOPK2158_00600</name>
</gene>
<feature type="domain" description="Elongation factor G-binding protein C-terminal treble-clef zinc-finger" evidence="1">
    <location>
        <begin position="8"/>
        <end position="159"/>
    </location>
</feature>
<dbReference type="InterPro" id="IPR032330">
    <property type="entry name" value="EF-G-binding_C"/>
</dbReference>
<protein>
    <submittedName>
        <fullName evidence="2">Unannotated protein</fullName>
    </submittedName>
</protein>
<name>A0A6J6DMA7_9ZZZZ</name>
<sequence>MKPITRDQIVASFVNMSEADLRVMSFPGLHETLWDEREFLGWRDAHHPTKGYMVFWVGDDARGLMVRSAESSMPAGRSALCSLCHTQQPAPQVSLFVAPKTGEEGARGNTVGTYLCADLSCSAMIRMALGVHGATRAEEMLATTSDNIRQRLWNFSRRVMTENAT</sequence>
<evidence type="ECO:0000313" key="3">
    <source>
        <dbReference type="EMBL" id="CAB4641105.1"/>
    </source>
</evidence>
<dbReference type="EMBL" id="CAEZTM010000009">
    <property type="protein sequence ID" value="CAB4564496.1"/>
    <property type="molecule type" value="Genomic_DNA"/>
</dbReference>
<accession>A0A6J6DMA7</accession>
<dbReference type="EMBL" id="CAEZVY010000050">
    <property type="protein sequence ID" value="CAB4641105.1"/>
    <property type="molecule type" value="Genomic_DNA"/>
</dbReference>